<gene>
    <name evidence="2" type="ORF">ERUC_LOCUS14608</name>
</gene>
<dbReference type="Proteomes" id="UP001642260">
    <property type="component" value="Unassembled WGS sequence"/>
</dbReference>
<name>A0ABC8JS23_ERUVS</name>
<feature type="compositionally biased region" description="Polar residues" evidence="1">
    <location>
        <begin position="166"/>
        <end position="176"/>
    </location>
</feature>
<sequence>MKWKRRVVPFISSTGKLGVIDDHEFIRENEKKDKRVDRIVGMIKANHDWKKFIWEVEHLPTNMVLSDLEYDFEVEDVTPVVAEKPKVASKRAKRKLNDPGVESRKRELFCQQAAEHNTGVSGEMKTFIMDLFTSFKEVITGPSDTVGKSAEIPTPSVPLAKDQEKSSQSPDPSSTIGKDEAKSSQIPRPSARKERGSASESVDPHALRRSPETVRK</sequence>
<feature type="region of interest" description="Disordered" evidence="1">
    <location>
        <begin position="142"/>
        <end position="216"/>
    </location>
</feature>
<keyword evidence="3" id="KW-1185">Reference proteome</keyword>
<feature type="non-terminal residue" evidence="2">
    <location>
        <position position="216"/>
    </location>
</feature>
<feature type="compositionally biased region" description="Basic and acidic residues" evidence="1">
    <location>
        <begin position="191"/>
        <end position="216"/>
    </location>
</feature>
<evidence type="ECO:0000313" key="3">
    <source>
        <dbReference type="Proteomes" id="UP001642260"/>
    </source>
</evidence>
<evidence type="ECO:0000256" key="1">
    <source>
        <dbReference type="SAM" id="MobiDB-lite"/>
    </source>
</evidence>
<dbReference type="AlphaFoldDB" id="A0ABC8JS23"/>
<protein>
    <submittedName>
        <fullName evidence="2">Uncharacterized protein</fullName>
    </submittedName>
</protein>
<dbReference type="EMBL" id="CAKOAT010137376">
    <property type="protein sequence ID" value="CAH8337591.1"/>
    <property type="molecule type" value="Genomic_DNA"/>
</dbReference>
<proteinExistence type="predicted"/>
<comment type="caution">
    <text evidence="2">The sequence shown here is derived from an EMBL/GenBank/DDBJ whole genome shotgun (WGS) entry which is preliminary data.</text>
</comment>
<evidence type="ECO:0000313" key="2">
    <source>
        <dbReference type="EMBL" id="CAH8337591.1"/>
    </source>
</evidence>
<organism evidence="2 3">
    <name type="scientific">Eruca vesicaria subsp. sativa</name>
    <name type="common">Garden rocket</name>
    <name type="synonym">Eruca sativa</name>
    <dbReference type="NCBI Taxonomy" id="29727"/>
    <lineage>
        <taxon>Eukaryota</taxon>
        <taxon>Viridiplantae</taxon>
        <taxon>Streptophyta</taxon>
        <taxon>Embryophyta</taxon>
        <taxon>Tracheophyta</taxon>
        <taxon>Spermatophyta</taxon>
        <taxon>Magnoliopsida</taxon>
        <taxon>eudicotyledons</taxon>
        <taxon>Gunneridae</taxon>
        <taxon>Pentapetalae</taxon>
        <taxon>rosids</taxon>
        <taxon>malvids</taxon>
        <taxon>Brassicales</taxon>
        <taxon>Brassicaceae</taxon>
        <taxon>Brassiceae</taxon>
        <taxon>Eruca</taxon>
    </lineage>
</organism>
<accession>A0ABC8JS23</accession>
<reference evidence="2 3" key="1">
    <citation type="submission" date="2022-03" db="EMBL/GenBank/DDBJ databases">
        <authorList>
            <person name="Macdonald S."/>
            <person name="Ahmed S."/>
            <person name="Newling K."/>
        </authorList>
    </citation>
    <scope>NUCLEOTIDE SEQUENCE [LARGE SCALE GENOMIC DNA]</scope>
</reference>